<dbReference type="HAMAP" id="MF_00244">
    <property type="entry name" value="NaMN_adenylyltr"/>
    <property type="match status" value="1"/>
</dbReference>
<keyword evidence="3 10" id="KW-0662">Pyridine nucleotide biosynthesis</keyword>
<proteinExistence type="inferred from homology"/>
<evidence type="ECO:0000313" key="13">
    <source>
        <dbReference type="EMBL" id="TFZ42294.1"/>
    </source>
</evidence>
<evidence type="ECO:0000256" key="4">
    <source>
        <dbReference type="ARBA" id="ARBA00022679"/>
    </source>
</evidence>
<dbReference type="AlphaFoldDB" id="A0AAJ5EFZ2"/>
<evidence type="ECO:0000259" key="11">
    <source>
        <dbReference type="Pfam" id="PF01467"/>
    </source>
</evidence>
<dbReference type="NCBIfam" id="NF000840">
    <property type="entry name" value="PRK00071.1-3"/>
    <property type="match status" value="1"/>
</dbReference>
<dbReference type="InterPro" id="IPR014729">
    <property type="entry name" value="Rossmann-like_a/b/a_fold"/>
</dbReference>
<dbReference type="NCBIfam" id="TIGR00125">
    <property type="entry name" value="cyt_tran_rel"/>
    <property type="match status" value="1"/>
</dbReference>
<evidence type="ECO:0000256" key="9">
    <source>
        <dbReference type="ARBA" id="ARBA00048721"/>
    </source>
</evidence>
<dbReference type="CDD" id="cd02165">
    <property type="entry name" value="NMNAT"/>
    <property type="match status" value="1"/>
</dbReference>
<name>A0AAJ5EFZ2_9ENTE</name>
<keyword evidence="5 10" id="KW-0548">Nucleotidyltransferase</keyword>
<feature type="domain" description="Cytidyltransferase-like" evidence="11">
    <location>
        <begin position="30"/>
        <end position="185"/>
    </location>
</feature>
<evidence type="ECO:0000256" key="3">
    <source>
        <dbReference type="ARBA" id="ARBA00022642"/>
    </source>
</evidence>
<organism evidence="13 15">
    <name type="scientific">Vagococcus xieshaowenii</name>
    <dbReference type="NCBI Taxonomy" id="2562451"/>
    <lineage>
        <taxon>Bacteria</taxon>
        <taxon>Bacillati</taxon>
        <taxon>Bacillota</taxon>
        <taxon>Bacilli</taxon>
        <taxon>Lactobacillales</taxon>
        <taxon>Enterococcaceae</taxon>
        <taxon>Vagococcus</taxon>
    </lineage>
</organism>
<dbReference type="Pfam" id="PF01467">
    <property type="entry name" value="CTP_transf_like"/>
    <property type="match status" value="1"/>
</dbReference>
<reference evidence="12 14" key="2">
    <citation type="journal article" date="2020" name="Int. J. Syst. Evol. Microbiol.">
        <title>Vagococcus xieshaowenii sp. nov., isolated from snow finch (Montifringilla taczanowskii) cloacal content.</title>
        <authorList>
            <person name="Ge Y."/>
            <person name="Yang J."/>
            <person name="Lai X.H."/>
            <person name="Zhang G."/>
            <person name="Jin D."/>
            <person name="Lu S."/>
            <person name="Wang B."/>
            <person name="Huang Y."/>
            <person name="Huang Y."/>
            <person name="Ren Z."/>
            <person name="Zhang X."/>
            <person name="Xu J."/>
        </authorList>
    </citation>
    <scope>NUCLEOTIDE SEQUENCE [LARGE SCALE GENOMIC DNA]</scope>
    <source>
        <strain evidence="12">Personal::cf-49</strain>
        <strain evidence="14">personal::cf-49</strain>
    </source>
</reference>
<keyword evidence="6 10" id="KW-0547">Nucleotide-binding</keyword>
<dbReference type="EC" id="2.7.7.18" evidence="10"/>
<evidence type="ECO:0000256" key="6">
    <source>
        <dbReference type="ARBA" id="ARBA00022741"/>
    </source>
</evidence>
<comment type="pathway">
    <text evidence="2 10">Cofactor biosynthesis; NAD(+) biosynthesis; deamido-NAD(+) from nicotinate D-ribonucleotide: step 1/1.</text>
</comment>
<comment type="catalytic activity">
    <reaction evidence="9 10">
        <text>nicotinate beta-D-ribonucleotide + ATP + H(+) = deamido-NAD(+) + diphosphate</text>
        <dbReference type="Rhea" id="RHEA:22860"/>
        <dbReference type="ChEBI" id="CHEBI:15378"/>
        <dbReference type="ChEBI" id="CHEBI:30616"/>
        <dbReference type="ChEBI" id="CHEBI:33019"/>
        <dbReference type="ChEBI" id="CHEBI:57502"/>
        <dbReference type="ChEBI" id="CHEBI:58437"/>
        <dbReference type="EC" id="2.7.7.18"/>
    </reaction>
</comment>
<evidence type="ECO:0000256" key="5">
    <source>
        <dbReference type="ARBA" id="ARBA00022695"/>
    </source>
</evidence>
<evidence type="ECO:0000313" key="14">
    <source>
        <dbReference type="Proteomes" id="UP000296883"/>
    </source>
</evidence>
<dbReference type="GO" id="GO:0005524">
    <property type="term" value="F:ATP binding"/>
    <property type="evidence" value="ECO:0007669"/>
    <property type="project" value="UniProtKB-KW"/>
</dbReference>
<evidence type="ECO:0000313" key="12">
    <source>
        <dbReference type="EMBL" id="QCA28318.1"/>
    </source>
</evidence>
<dbReference type="Proteomes" id="UP000297725">
    <property type="component" value="Unassembled WGS sequence"/>
</dbReference>
<dbReference type="Gene3D" id="3.40.50.620">
    <property type="entry name" value="HUPs"/>
    <property type="match status" value="1"/>
</dbReference>
<comment type="function">
    <text evidence="1 10">Catalyzes the reversible adenylation of nicotinate mononucleotide (NaMN) to nicotinic acid adenine dinucleotide (NaAD).</text>
</comment>
<sequence length="215" mass="25091">MHRFNQLFSEPLTQVKVEVSTINQRKRVGILGGSFNPVHYAHLMMIDQVHHQLGLDEVYLMPTNIPPHKEGKKTLDSKHRVAMLTSAVTDFPHIGIETIELERDQKSYTFDTMMELQKRHPEVDYFFIIGGDMVEDLPNWYHIEELQQMVQFVAVRRPGYEVQSDYPLIWVDIPQMDISSTTIRHNIATDCSVNFMLPTSVIDYIRKEGLYRDEV</sequence>
<dbReference type="EMBL" id="CP038865">
    <property type="protein sequence ID" value="QCA28318.1"/>
    <property type="molecule type" value="Genomic_DNA"/>
</dbReference>
<keyword evidence="7 10" id="KW-0067">ATP-binding</keyword>
<evidence type="ECO:0000256" key="2">
    <source>
        <dbReference type="ARBA" id="ARBA00005019"/>
    </source>
</evidence>
<evidence type="ECO:0000256" key="1">
    <source>
        <dbReference type="ARBA" id="ARBA00002324"/>
    </source>
</evidence>
<dbReference type="PANTHER" id="PTHR39321">
    <property type="entry name" value="NICOTINATE-NUCLEOTIDE ADENYLYLTRANSFERASE-RELATED"/>
    <property type="match status" value="1"/>
</dbReference>
<dbReference type="NCBIfam" id="TIGR00482">
    <property type="entry name" value="nicotinate (nicotinamide) nucleotide adenylyltransferase"/>
    <property type="match status" value="1"/>
</dbReference>
<dbReference type="InterPro" id="IPR005248">
    <property type="entry name" value="NadD/NMNAT"/>
</dbReference>
<reference evidence="13 15" key="1">
    <citation type="submission" date="2019-03" db="EMBL/GenBank/DDBJ databases">
        <title>Vagococcus sp. was isolated fron gut of Carduelis flavirostris.</title>
        <authorList>
            <person name="Ge Y."/>
        </authorList>
    </citation>
    <scope>NUCLEOTIDE SEQUENCE [LARGE SCALE GENOMIC DNA]</scope>
    <source>
        <strain evidence="13 15">CF-210</strain>
    </source>
</reference>
<dbReference type="PANTHER" id="PTHR39321:SF3">
    <property type="entry name" value="PHOSPHOPANTETHEINE ADENYLYLTRANSFERASE"/>
    <property type="match status" value="1"/>
</dbReference>
<keyword evidence="4 10" id="KW-0808">Transferase</keyword>
<dbReference type="NCBIfam" id="NF000841">
    <property type="entry name" value="PRK00071.1-4"/>
    <property type="match status" value="1"/>
</dbReference>
<evidence type="ECO:0000313" key="15">
    <source>
        <dbReference type="Proteomes" id="UP000297725"/>
    </source>
</evidence>
<evidence type="ECO:0000256" key="8">
    <source>
        <dbReference type="ARBA" id="ARBA00023027"/>
    </source>
</evidence>
<dbReference type="InterPro" id="IPR004821">
    <property type="entry name" value="Cyt_trans-like"/>
</dbReference>
<evidence type="ECO:0000256" key="7">
    <source>
        <dbReference type="ARBA" id="ARBA00022840"/>
    </source>
</evidence>
<comment type="similarity">
    <text evidence="10">Belongs to the NadD family.</text>
</comment>
<gene>
    <name evidence="10" type="primary">nadD</name>
    <name evidence="13" type="ORF">E4031_03700</name>
    <name evidence="12" type="ORF">E4Z98_02950</name>
</gene>
<protein>
    <recommendedName>
        <fullName evidence="10">Probable nicotinate-nucleotide adenylyltransferase</fullName>
        <ecNumber evidence="10">2.7.7.18</ecNumber>
    </recommendedName>
    <alternativeName>
        <fullName evidence="10">Deamido-NAD(+) diphosphorylase</fullName>
    </alternativeName>
    <alternativeName>
        <fullName evidence="10">Deamido-NAD(+) pyrophosphorylase</fullName>
    </alternativeName>
    <alternativeName>
        <fullName evidence="10">Nicotinate mononucleotide adenylyltransferase</fullName>
        <shortName evidence="10">NaMN adenylyltransferase</shortName>
    </alternativeName>
</protein>
<keyword evidence="8 10" id="KW-0520">NAD</keyword>
<keyword evidence="14" id="KW-1185">Reference proteome</keyword>
<dbReference type="SUPFAM" id="SSF52374">
    <property type="entry name" value="Nucleotidylyl transferase"/>
    <property type="match status" value="1"/>
</dbReference>
<accession>A0AAJ5EFZ2</accession>
<dbReference type="GO" id="GO:0004515">
    <property type="term" value="F:nicotinate-nucleotide adenylyltransferase activity"/>
    <property type="evidence" value="ECO:0007669"/>
    <property type="project" value="UniProtKB-UniRule"/>
</dbReference>
<dbReference type="RefSeq" id="WP_135254101.1">
    <property type="nucleotide sequence ID" value="NZ_CP038865.1"/>
</dbReference>
<evidence type="ECO:0000256" key="10">
    <source>
        <dbReference type="HAMAP-Rule" id="MF_00244"/>
    </source>
</evidence>
<dbReference type="GO" id="GO:0009435">
    <property type="term" value="P:NAD+ biosynthetic process"/>
    <property type="evidence" value="ECO:0007669"/>
    <property type="project" value="UniProtKB-UniRule"/>
</dbReference>
<dbReference type="EMBL" id="SRHU01000013">
    <property type="protein sequence ID" value="TFZ42294.1"/>
    <property type="molecule type" value="Genomic_DNA"/>
</dbReference>
<dbReference type="Proteomes" id="UP000296883">
    <property type="component" value="Chromosome"/>
</dbReference>